<dbReference type="SUPFAM" id="SSF47459">
    <property type="entry name" value="HLH, helix-loop-helix DNA-binding domain"/>
    <property type="match status" value="1"/>
</dbReference>
<evidence type="ECO:0000256" key="3">
    <source>
        <dbReference type="ARBA" id="ARBA00023163"/>
    </source>
</evidence>
<dbReference type="Gene3D" id="4.10.280.10">
    <property type="entry name" value="Helix-loop-helix DNA-binding domain"/>
    <property type="match status" value="1"/>
</dbReference>
<dbReference type="GO" id="GO:0003700">
    <property type="term" value="F:DNA-binding transcription factor activity"/>
    <property type="evidence" value="ECO:0007669"/>
    <property type="project" value="TreeGrafter"/>
</dbReference>
<dbReference type="InterPro" id="IPR036638">
    <property type="entry name" value="HLH_DNA-bd_sf"/>
</dbReference>
<feature type="region of interest" description="Disordered" evidence="5">
    <location>
        <begin position="165"/>
        <end position="251"/>
    </location>
</feature>
<protein>
    <recommendedName>
        <fullName evidence="6">BHLH domain-containing protein</fullName>
    </recommendedName>
</protein>
<keyword evidence="2" id="KW-0805">Transcription regulation</keyword>
<evidence type="ECO:0000259" key="6">
    <source>
        <dbReference type="PROSITE" id="PS50888"/>
    </source>
</evidence>
<reference evidence="8" key="1">
    <citation type="journal article" date="2023" name="Proc. Natl. Acad. Sci. U.S.A.">
        <title>Genomic and structural basis for evolution of tropane alkaloid biosynthesis.</title>
        <authorList>
            <person name="Wanga Y.-J."/>
            <person name="Taina T."/>
            <person name="Yua J.-Y."/>
            <person name="Lia J."/>
            <person name="Xua B."/>
            <person name="Chenc J."/>
            <person name="D'Auriad J.C."/>
            <person name="Huanga J.-P."/>
            <person name="Huanga S.-X."/>
        </authorList>
    </citation>
    <scope>NUCLEOTIDE SEQUENCE [LARGE SCALE GENOMIC DNA]</scope>
    <source>
        <strain evidence="8">cv. KIB-2019</strain>
    </source>
</reference>
<evidence type="ECO:0000256" key="4">
    <source>
        <dbReference type="ARBA" id="ARBA00023242"/>
    </source>
</evidence>
<feature type="compositionally biased region" description="Polar residues" evidence="5">
    <location>
        <begin position="211"/>
        <end position="222"/>
    </location>
</feature>
<feature type="domain" description="BHLH" evidence="6">
    <location>
        <begin position="269"/>
        <end position="319"/>
    </location>
</feature>
<dbReference type="OrthoDB" id="775589at2759"/>
<keyword evidence="4" id="KW-0539">Nucleus</keyword>
<dbReference type="Proteomes" id="UP001152561">
    <property type="component" value="Unassembled WGS sequence"/>
</dbReference>
<dbReference type="CDD" id="cd18919">
    <property type="entry name" value="bHLH_AtBPE_like"/>
    <property type="match status" value="1"/>
</dbReference>
<evidence type="ECO:0000256" key="1">
    <source>
        <dbReference type="ARBA" id="ARBA00004123"/>
    </source>
</evidence>
<organism evidence="7 8">
    <name type="scientific">Anisodus acutangulus</name>
    <dbReference type="NCBI Taxonomy" id="402998"/>
    <lineage>
        <taxon>Eukaryota</taxon>
        <taxon>Viridiplantae</taxon>
        <taxon>Streptophyta</taxon>
        <taxon>Embryophyta</taxon>
        <taxon>Tracheophyta</taxon>
        <taxon>Spermatophyta</taxon>
        <taxon>Magnoliopsida</taxon>
        <taxon>eudicotyledons</taxon>
        <taxon>Gunneridae</taxon>
        <taxon>Pentapetalae</taxon>
        <taxon>asterids</taxon>
        <taxon>lamiids</taxon>
        <taxon>Solanales</taxon>
        <taxon>Solanaceae</taxon>
        <taxon>Solanoideae</taxon>
        <taxon>Hyoscyameae</taxon>
        <taxon>Anisodus</taxon>
    </lineage>
</organism>
<proteinExistence type="predicted"/>
<dbReference type="GO" id="GO:0046983">
    <property type="term" value="F:protein dimerization activity"/>
    <property type="evidence" value="ECO:0007669"/>
    <property type="project" value="InterPro"/>
</dbReference>
<comment type="caution">
    <text evidence="7">The sequence shown here is derived from an EMBL/GenBank/DDBJ whole genome shotgun (WGS) entry which is preliminary data.</text>
</comment>
<feature type="compositionally biased region" description="Basic and acidic residues" evidence="5">
    <location>
        <begin position="228"/>
        <end position="251"/>
    </location>
</feature>
<dbReference type="EMBL" id="JAJAGQ010000006">
    <property type="protein sequence ID" value="KAJ8560937.1"/>
    <property type="molecule type" value="Genomic_DNA"/>
</dbReference>
<name>A0A9Q1RKA5_9SOLA</name>
<gene>
    <name evidence="7" type="ORF">K7X08_027127</name>
</gene>
<feature type="compositionally biased region" description="Basic residues" evidence="5">
    <location>
        <begin position="195"/>
        <end position="205"/>
    </location>
</feature>
<dbReference type="PROSITE" id="PS50888">
    <property type="entry name" value="BHLH"/>
    <property type="match status" value="1"/>
</dbReference>
<sequence>MDKKKLFLNNVNTMNELKSTSFYNPNWEINSSMDHQNDPFESNIVSSNSGDNFVLRELIGKLGSICNSGEISPNSFVDSNSNSCYATPLNSPPRLNLSNFDHQIKGNFPTNSSTSNLPHFSTDLGFVDRATKLSCFASNNFGGTYEHVQNLESSKFSRISSKISEFGDSRENSSVSKQIPLEEIGTKCQNDTNSKKGKSVPKRKAKEITAKNVNFSTQNNESSAKRSKSNEKIGSDKEQNEENQKPQEPPKDYIHVRARSGQATDAHSLAERIFIKFKKINSQKIGERMKFLQDLVPGCNKVTGKAVMLDEIIHYVQSLQCQVEFLSMKLSNMNPRMDFNMESLLSKNMFQSVESSHHNIHSSETSEQEFPYGFQSQQGQNLHNSLPKETELPFVINPRMDGFVEQTPQVPTFYEDDLHSFIHMGFGQSQAQNFPGNMPTAQMKVEL</sequence>
<comment type="subcellular location">
    <subcellularLocation>
        <location evidence="1">Nucleus</location>
    </subcellularLocation>
</comment>
<evidence type="ECO:0000256" key="5">
    <source>
        <dbReference type="SAM" id="MobiDB-lite"/>
    </source>
</evidence>
<dbReference type="GO" id="GO:0005634">
    <property type="term" value="C:nucleus"/>
    <property type="evidence" value="ECO:0007669"/>
    <property type="project" value="UniProtKB-SubCell"/>
</dbReference>
<evidence type="ECO:0000313" key="8">
    <source>
        <dbReference type="Proteomes" id="UP001152561"/>
    </source>
</evidence>
<accession>A0A9Q1RKA5</accession>
<dbReference type="PANTHER" id="PTHR12565:SF339">
    <property type="entry name" value="TRANSCRIPTION FACTOR BHLH62-LIKE"/>
    <property type="match status" value="1"/>
</dbReference>
<keyword evidence="8" id="KW-1185">Reference proteome</keyword>
<evidence type="ECO:0000313" key="7">
    <source>
        <dbReference type="EMBL" id="KAJ8560937.1"/>
    </source>
</evidence>
<dbReference type="InterPro" id="IPR024097">
    <property type="entry name" value="bHLH_ZIP_TF"/>
</dbReference>
<evidence type="ECO:0000256" key="2">
    <source>
        <dbReference type="ARBA" id="ARBA00023015"/>
    </source>
</evidence>
<keyword evidence="3" id="KW-0804">Transcription</keyword>
<dbReference type="InterPro" id="IPR011598">
    <property type="entry name" value="bHLH_dom"/>
</dbReference>
<dbReference type="AlphaFoldDB" id="A0A9Q1RKA5"/>
<dbReference type="PANTHER" id="PTHR12565">
    <property type="entry name" value="STEROL REGULATORY ELEMENT-BINDING PROTEIN"/>
    <property type="match status" value="1"/>
</dbReference>